<dbReference type="EMBL" id="JACU01000010">
    <property type="protein sequence ID" value="KMS51810.1"/>
    <property type="molecule type" value="Genomic_DNA"/>
</dbReference>
<accession>A0A0J8A915</accession>
<reference evidence="2 3" key="1">
    <citation type="journal article" date="2015" name="G3 (Bethesda)">
        <title>Insights into Ongoing Evolution of the Hexachlorocyclohexane Catabolic Pathway from Comparative Genomics of Ten Sphingomonadaceae Strains.</title>
        <authorList>
            <person name="Pearce S.L."/>
            <person name="Oakeshott J.G."/>
            <person name="Pandey G."/>
        </authorList>
    </citation>
    <scope>NUCLEOTIDE SEQUENCE [LARGE SCALE GENOMIC DNA]</scope>
    <source>
        <strain evidence="2 3">LL02</strain>
    </source>
</reference>
<keyword evidence="1" id="KW-0812">Transmembrane</keyword>
<proteinExistence type="predicted"/>
<sequence>MAEDRLRRRVRILVTAASVLTVIGFGPILAALASAATTAALGCRVNEASAQQCIVLGTDISNLLYTGFMMGWLFFLTIPLALVALVLWVIAAASWVGGRRRKRGTSGGHGAEAPAAPKQSGLLELDVHARRDLPYYPGAPTGYSGFTDHTAMNCAVNDGLIGRAPPSQFDMTGFGVGLLDGLMQRLSDRREDLPAVLHFETASDLQSEYIGWLAMMQEQGADNAAPSTSNLHGALHGLALDICKDGPVTERFWDRAKSAPQLEVRTDVEARNMQLFLTIFERGRRLGLELGQSARIEDAQA</sequence>
<evidence type="ECO:0000256" key="1">
    <source>
        <dbReference type="SAM" id="Phobius"/>
    </source>
</evidence>
<dbReference type="PATRIC" id="fig|1114963.3.peg.3985"/>
<evidence type="ECO:0000313" key="3">
    <source>
        <dbReference type="Proteomes" id="UP000052268"/>
    </source>
</evidence>
<evidence type="ECO:0000313" key="2">
    <source>
        <dbReference type="EMBL" id="KMS51810.1"/>
    </source>
</evidence>
<keyword evidence="3" id="KW-1185">Reference proteome</keyword>
<dbReference type="Proteomes" id="UP000052268">
    <property type="component" value="Unassembled WGS sequence"/>
</dbReference>
<dbReference type="AlphaFoldDB" id="A0A0J8A915"/>
<keyword evidence="1" id="KW-1133">Transmembrane helix</keyword>
<comment type="caution">
    <text evidence="2">The sequence shown here is derived from an EMBL/GenBank/DDBJ whole genome shotgun (WGS) entry which is preliminary data.</text>
</comment>
<name>A0A0J8A915_9SPHN</name>
<gene>
    <name evidence="2" type="ORF">V474_01875</name>
</gene>
<keyword evidence="1" id="KW-0472">Membrane</keyword>
<feature type="transmembrane region" description="Helical" evidence="1">
    <location>
        <begin position="72"/>
        <end position="96"/>
    </location>
</feature>
<organism evidence="2 3">
    <name type="scientific">Novosphingobium barchaimii LL02</name>
    <dbReference type="NCBI Taxonomy" id="1114963"/>
    <lineage>
        <taxon>Bacteria</taxon>
        <taxon>Pseudomonadati</taxon>
        <taxon>Pseudomonadota</taxon>
        <taxon>Alphaproteobacteria</taxon>
        <taxon>Sphingomonadales</taxon>
        <taxon>Sphingomonadaceae</taxon>
        <taxon>Novosphingobium</taxon>
    </lineage>
</organism>
<protein>
    <submittedName>
        <fullName evidence="2">Uncharacterized protein</fullName>
    </submittedName>
</protein>